<evidence type="ECO:0000313" key="5">
    <source>
        <dbReference type="Proteomes" id="UP000009022"/>
    </source>
</evidence>
<evidence type="ECO:0000256" key="2">
    <source>
        <dbReference type="ARBA" id="ARBA00023203"/>
    </source>
</evidence>
<dbReference type="Proteomes" id="UP000009022">
    <property type="component" value="Unassembled WGS sequence"/>
</dbReference>
<dbReference type="OMA" id="KFEWQIN"/>
<keyword evidence="5" id="KW-1185">Reference proteome</keyword>
<dbReference type="STRING" id="10228.B3S0K8"/>
<dbReference type="GO" id="GO:0005737">
    <property type="term" value="C:cytoplasm"/>
    <property type="evidence" value="ECO:0000318"/>
    <property type="project" value="GO_Central"/>
</dbReference>
<dbReference type="InterPro" id="IPR017904">
    <property type="entry name" value="ADF/Cofilin"/>
</dbReference>
<keyword evidence="2" id="KW-0009">Actin-binding</keyword>
<proteinExistence type="inferred from homology"/>
<dbReference type="InParanoid" id="B3S0K8"/>
<gene>
    <name evidence="4" type="ORF">TRIADDRAFT_57086</name>
</gene>
<dbReference type="CDD" id="cd11286">
    <property type="entry name" value="ADF_cofilin_like"/>
    <property type="match status" value="1"/>
</dbReference>
<dbReference type="PANTHER" id="PTHR11913">
    <property type="entry name" value="COFILIN-RELATED"/>
    <property type="match status" value="1"/>
</dbReference>
<dbReference type="SUPFAM" id="SSF55753">
    <property type="entry name" value="Actin depolymerizing proteins"/>
    <property type="match status" value="1"/>
</dbReference>
<dbReference type="AlphaFoldDB" id="B3S0K8"/>
<evidence type="ECO:0000313" key="4">
    <source>
        <dbReference type="EMBL" id="EDV24028.1"/>
    </source>
</evidence>
<dbReference type="eggNOG" id="KOG1735">
    <property type="taxonomic scope" value="Eukaryota"/>
</dbReference>
<dbReference type="PROSITE" id="PS51263">
    <property type="entry name" value="ADF_H"/>
    <property type="match status" value="1"/>
</dbReference>
<dbReference type="EMBL" id="DS985246">
    <property type="protein sequence ID" value="EDV24028.1"/>
    <property type="molecule type" value="Genomic_DNA"/>
</dbReference>
<dbReference type="Gene3D" id="3.40.20.10">
    <property type="entry name" value="Severin"/>
    <property type="match status" value="1"/>
</dbReference>
<sequence>MTSGVTLGENVLSTYDDCQLRHKYKFILFKLNDNKTQIVVEDAVTEGSYEDLLARLPEDDGRFAVYDFQYFTADGGERNKLVLIAWVPDTAKIKVKMVYASSKENLKKELNGIHLHVQATDKDELDKDDILSKLSAGGSK</sequence>
<dbReference type="GO" id="GO:0015629">
    <property type="term" value="C:actin cytoskeleton"/>
    <property type="evidence" value="ECO:0000318"/>
    <property type="project" value="GO_Central"/>
</dbReference>
<accession>B3S0K8</accession>
<dbReference type="RefSeq" id="XP_002113554.1">
    <property type="nucleotide sequence ID" value="XM_002113518.1"/>
</dbReference>
<dbReference type="InterPro" id="IPR029006">
    <property type="entry name" value="ADF-H/Gelsolin-like_dom_sf"/>
</dbReference>
<dbReference type="PhylomeDB" id="B3S0K8"/>
<dbReference type="FunCoup" id="B3S0K8">
    <property type="interactions" value="1680"/>
</dbReference>
<dbReference type="SMART" id="SM00102">
    <property type="entry name" value="ADF"/>
    <property type="match status" value="1"/>
</dbReference>
<dbReference type="GO" id="GO:0051014">
    <property type="term" value="P:actin filament severing"/>
    <property type="evidence" value="ECO:0000318"/>
    <property type="project" value="GO_Central"/>
</dbReference>
<evidence type="ECO:0000259" key="3">
    <source>
        <dbReference type="PROSITE" id="PS51263"/>
    </source>
</evidence>
<dbReference type="GO" id="GO:0030042">
    <property type="term" value="P:actin filament depolymerization"/>
    <property type="evidence" value="ECO:0000318"/>
    <property type="project" value="GO_Central"/>
</dbReference>
<dbReference type="GeneID" id="6754766"/>
<dbReference type="OrthoDB" id="10249245at2759"/>
<dbReference type="CTD" id="6754766"/>
<name>B3S0K8_TRIAD</name>
<dbReference type="GO" id="GO:0051015">
    <property type="term" value="F:actin filament binding"/>
    <property type="evidence" value="ECO:0000318"/>
    <property type="project" value="GO_Central"/>
</dbReference>
<organism evidence="4 5">
    <name type="scientific">Trichoplax adhaerens</name>
    <name type="common">Trichoplax reptans</name>
    <dbReference type="NCBI Taxonomy" id="10228"/>
    <lineage>
        <taxon>Eukaryota</taxon>
        <taxon>Metazoa</taxon>
        <taxon>Placozoa</taxon>
        <taxon>Uniplacotomia</taxon>
        <taxon>Trichoplacea</taxon>
        <taxon>Trichoplacidae</taxon>
        <taxon>Trichoplax</taxon>
    </lineage>
</organism>
<dbReference type="InterPro" id="IPR002108">
    <property type="entry name" value="ADF-H"/>
</dbReference>
<feature type="domain" description="ADF-H" evidence="3">
    <location>
        <begin position="2"/>
        <end position="135"/>
    </location>
</feature>
<reference evidence="4 5" key="1">
    <citation type="journal article" date="2008" name="Nature">
        <title>The Trichoplax genome and the nature of placozoans.</title>
        <authorList>
            <person name="Srivastava M."/>
            <person name="Begovic E."/>
            <person name="Chapman J."/>
            <person name="Putnam N.H."/>
            <person name="Hellsten U."/>
            <person name="Kawashima T."/>
            <person name="Kuo A."/>
            <person name="Mitros T."/>
            <person name="Salamov A."/>
            <person name="Carpenter M.L."/>
            <person name="Signorovitch A.Y."/>
            <person name="Moreno M.A."/>
            <person name="Kamm K."/>
            <person name="Grimwood J."/>
            <person name="Schmutz J."/>
            <person name="Shapiro H."/>
            <person name="Grigoriev I.V."/>
            <person name="Buss L.W."/>
            <person name="Schierwater B."/>
            <person name="Dellaporta S.L."/>
            <person name="Rokhsar D.S."/>
        </authorList>
    </citation>
    <scope>NUCLEOTIDE SEQUENCE [LARGE SCALE GENOMIC DNA]</scope>
    <source>
        <strain evidence="4 5">Grell-BS-1999</strain>
    </source>
</reference>
<dbReference type="Pfam" id="PF00241">
    <property type="entry name" value="Cofilin_ADF"/>
    <property type="match status" value="1"/>
</dbReference>
<evidence type="ECO:0000256" key="1">
    <source>
        <dbReference type="ARBA" id="ARBA00006844"/>
    </source>
</evidence>
<protein>
    <recommendedName>
        <fullName evidence="3">ADF-H domain-containing protein</fullName>
    </recommendedName>
</protein>
<dbReference type="KEGG" id="tad:TRIADDRAFT_57086"/>
<comment type="similarity">
    <text evidence="1">Belongs to the actin-binding proteins ADF family.</text>
</comment>
<dbReference type="HOGENOM" id="CLU_094004_3_2_1"/>